<feature type="domain" description="Nudix hydrolase" evidence="1">
    <location>
        <begin position="26"/>
        <end position="171"/>
    </location>
</feature>
<accession>A0ABR4PEL6</accession>
<evidence type="ECO:0000313" key="3">
    <source>
        <dbReference type="Proteomes" id="UP001629113"/>
    </source>
</evidence>
<dbReference type="InterPro" id="IPR000086">
    <property type="entry name" value="NUDIX_hydrolase_dom"/>
</dbReference>
<protein>
    <recommendedName>
        <fullName evidence="1">Nudix hydrolase domain-containing protein</fullName>
    </recommendedName>
</protein>
<gene>
    <name evidence="2" type="ORF">PVAG01_05921</name>
</gene>
<evidence type="ECO:0000259" key="1">
    <source>
        <dbReference type="PROSITE" id="PS51462"/>
    </source>
</evidence>
<dbReference type="EMBL" id="JBFCZG010000005">
    <property type="protein sequence ID" value="KAL3421765.1"/>
    <property type="molecule type" value="Genomic_DNA"/>
</dbReference>
<dbReference type="Pfam" id="PF00293">
    <property type="entry name" value="NUDIX"/>
    <property type="match status" value="1"/>
</dbReference>
<proteinExistence type="predicted"/>
<dbReference type="PANTHER" id="PTHR43736">
    <property type="entry name" value="ADP-RIBOSE PYROPHOSPHATASE"/>
    <property type="match status" value="1"/>
</dbReference>
<organism evidence="2 3">
    <name type="scientific">Phlyctema vagabunda</name>
    <dbReference type="NCBI Taxonomy" id="108571"/>
    <lineage>
        <taxon>Eukaryota</taxon>
        <taxon>Fungi</taxon>
        <taxon>Dikarya</taxon>
        <taxon>Ascomycota</taxon>
        <taxon>Pezizomycotina</taxon>
        <taxon>Leotiomycetes</taxon>
        <taxon>Helotiales</taxon>
        <taxon>Dermateaceae</taxon>
        <taxon>Phlyctema</taxon>
    </lineage>
</organism>
<evidence type="ECO:0000313" key="2">
    <source>
        <dbReference type="EMBL" id="KAL3421765.1"/>
    </source>
</evidence>
<dbReference type="Gene3D" id="3.90.79.10">
    <property type="entry name" value="Nucleoside Triphosphate Pyrophosphohydrolase"/>
    <property type="match status" value="1"/>
</dbReference>
<name>A0ABR4PEL6_9HELO</name>
<dbReference type="PROSITE" id="PS51462">
    <property type="entry name" value="NUDIX"/>
    <property type="match status" value="1"/>
</dbReference>
<dbReference type="InterPro" id="IPR015797">
    <property type="entry name" value="NUDIX_hydrolase-like_dom_sf"/>
</dbReference>
<comment type="caution">
    <text evidence="2">The sequence shown here is derived from an EMBL/GenBank/DDBJ whole genome shotgun (WGS) entry which is preliminary data.</text>
</comment>
<sequence length="181" mass="20298">MSAAPGIGDRSYGVIALRYTPHAVPGSQRSHPAYPTRANSQVLLIQQKTMLGPPKHPPFWCFPKGHAEDSDASLHATAIRELFEETGLVITEEDFLLGDDDAQSFREVYVNPMRNVGKEVRYWVVLVKPDEASKELQLQEVEVNDAAWYGWDEASQKITYGEARDMFEGVVEALEKHVAKL</sequence>
<dbReference type="PANTHER" id="PTHR43736:SF1">
    <property type="entry name" value="DIHYDRONEOPTERIN TRIPHOSPHATE DIPHOSPHATASE"/>
    <property type="match status" value="1"/>
</dbReference>
<reference evidence="2 3" key="1">
    <citation type="submission" date="2024-06" db="EMBL/GenBank/DDBJ databases">
        <title>Complete genome of Phlyctema vagabunda strain 19-DSS-EL-015.</title>
        <authorList>
            <person name="Fiorenzani C."/>
        </authorList>
    </citation>
    <scope>NUCLEOTIDE SEQUENCE [LARGE SCALE GENOMIC DNA]</scope>
    <source>
        <strain evidence="2 3">19-DSS-EL-015</strain>
    </source>
</reference>
<keyword evidence="3" id="KW-1185">Reference proteome</keyword>
<dbReference type="SUPFAM" id="SSF55811">
    <property type="entry name" value="Nudix"/>
    <property type="match status" value="1"/>
</dbReference>
<dbReference type="Proteomes" id="UP001629113">
    <property type="component" value="Unassembled WGS sequence"/>
</dbReference>